<feature type="binding site" evidence="6">
    <location>
        <begin position="132"/>
        <end position="133"/>
    </location>
    <ligand>
        <name>S-adenosyl-L-methionine</name>
        <dbReference type="ChEBI" id="CHEBI:59789"/>
    </ligand>
</feature>
<dbReference type="Pfam" id="PF02527">
    <property type="entry name" value="GidB"/>
    <property type="match status" value="1"/>
</dbReference>
<protein>
    <recommendedName>
        <fullName evidence="6">Ribosomal RNA small subunit methyltransferase G</fullName>
        <ecNumber evidence="6">2.1.1.-</ecNumber>
    </recommendedName>
    <alternativeName>
        <fullName evidence="6">16S rRNA 7-methylguanosine methyltransferase</fullName>
        <shortName evidence="6">16S rRNA m7G methyltransferase</shortName>
    </alternativeName>
</protein>
<keyword evidence="4 6" id="KW-0808">Transferase</keyword>
<organism evidence="7 8">
    <name type="scientific">Candidatus Cryptobacteroides faecigallinarum</name>
    <dbReference type="NCBI Taxonomy" id="2840763"/>
    <lineage>
        <taxon>Bacteria</taxon>
        <taxon>Pseudomonadati</taxon>
        <taxon>Bacteroidota</taxon>
        <taxon>Bacteroidia</taxon>
        <taxon>Bacteroidales</taxon>
        <taxon>Candidatus Cryptobacteroides</taxon>
    </lineage>
</organism>
<comment type="subcellular location">
    <subcellularLocation>
        <location evidence="6">Cytoplasm</location>
    </subcellularLocation>
</comment>
<dbReference type="Proteomes" id="UP000823757">
    <property type="component" value="Unassembled WGS sequence"/>
</dbReference>
<evidence type="ECO:0000256" key="3">
    <source>
        <dbReference type="ARBA" id="ARBA00022603"/>
    </source>
</evidence>
<dbReference type="EC" id="2.1.1.-" evidence="6"/>
<dbReference type="GO" id="GO:0070043">
    <property type="term" value="F:rRNA (guanine-N7-)-methyltransferase activity"/>
    <property type="evidence" value="ECO:0007669"/>
    <property type="project" value="UniProtKB-UniRule"/>
</dbReference>
<feature type="binding site" evidence="6">
    <location>
        <position position="81"/>
    </location>
    <ligand>
        <name>S-adenosyl-L-methionine</name>
        <dbReference type="ChEBI" id="CHEBI:59789"/>
    </ligand>
</feature>
<accession>A0A9D9ILT9</accession>
<reference evidence="7" key="1">
    <citation type="submission" date="2020-10" db="EMBL/GenBank/DDBJ databases">
        <authorList>
            <person name="Gilroy R."/>
        </authorList>
    </citation>
    <scope>NUCLEOTIDE SEQUENCE</scope>
    <source>
        <strain evidence="7">B1-13419</strain>
    </source>
</reference>
<evidence type="ECO:0000256" key="6">
    <source>
        <dbReference type="HAMAP-Rule" id="MF_00074"/>
    </source>
</evidence>
<dbReference type="InterPro" id="IPR029063">
    <property type="entry name" value="SAM-dependent_MTases_sf"/>
</dbReference>
<comment type="caution">
    <text evidence="7">The sequence shown here is derived from an EMBL/GenBank/DDBJ whole genome shotgun (WGS) entry which is preliminary data.</text>
</comment>
<dbReference type="PANTHER" id="PTHR31760:SF0">
    <property type="entry name" value="S-ADENOSYL-L-METHIONINE-DEPENDENT METHYLTRANSFERASES SUPERFAMILY PROTEIN"/>
    <property type="match status" value="1"/>
</dbReference>
<dbReference type="GO" id="GO:0005829">
    <property type="term" value="C:cytosol"/>
    <property type="evidence" value="ECO:0007669"/>
    <property type="project" value="TreeGrafter"/>
</dbReference>
<evidence type="ECO:0000256" key="2">
    <source>
        <dbReference type="ARBA" id="ARBA00022552"/>
    </source>
</evidence>
<evidence type="ECO:0000256" key="5">
    <source>
        <dbReference type="ARBA" id="ARBA00022691"/>
    </source>
</evidence>
<dbReference type="PIRSF" id="PIRSF003078">
    <property type="entry name" value="GidB"/>
    <property type="match status" value="1"/>
</dbReference>
<keyword evidence="5 6" id="KW-0949">S-adenosyl-L-methionine</keyword>
<dbReference type="InterPro" id="IPR003682">
    <property type="entry name" value="rRNA_ssu_MeTfrase_G"/>
</dbReference>
<evidence type="ECO:0000313" key="8">
    <source>
        <dbReference type="Proteomes" id="UP000823757"/>
    </source>
</evidence>
<dbReference type="HAMAP" id="MF_00074">
    <property type="entry name" value="16SrRNA_methyltr_G"/>
    <property type="match status" value="1"/>
</dbReference>
<dbReference type="Gene3D" id="3.40.50.150">
    <property type="entry name" value="Vaccinia Virus protein VP39"/>
    <property type="match status" value="1"/>
</dbReference>
<name>A0A9D9ILT9_9BACT</name>
<feature type="binding site" evidence="6">
    <location>
        <position position="86"/>
    </location>
    <ligand>
        <name>S-adenosyl-L-methionine</name>
        <dbReference type="ChEBI" id="CHEBI:59789"/>
    </ligand>
</feature>
<sequence>MDCKEFIDIIENKLQPLDGMQKEQFRLAGELYREWNSRINVISRKDIDELYLHHFLHSLSIAGYMKTFGISAEGMHFLDLGTGGGFPGIPLAILFPQARFTLCDSIGKKIKVAEAVASGLGLKNVETVNARAEDIDGKFDYIVSRAVTSLDKFMPWVKGKYRKGILYLKGGDVVEELSLIMGKYRLRSDSIHTWRISSWTDDPYFSEKLVIFIENICN</sequence>
<dbReference type="PANTHER" id="PTHR31760">
    <property type="entry name" value="S-ADENOSYL-L-METHIONINE-DEPENDENT METHYLTRANSFERASES SUPERFAMILY PROTEIN"/>
    <property type="match status" value="1"/>
</dbReference>
<keyword evidence="1 6" id="KW-0963">Cytoplasm</keyword>
<gene>
    <name evidence="6 7" type="primary">rsmG</name>
    <name evidence="7" type="ORF">IAB91_07510</name>
</gene>
<reference evidence="7" key="2">
    <citation type="journal article" date="2021" name="PeerJ">
        <title>Extensive microbial diversity within the chicken gut microbiome revealed by metagenomics and culture.</title>
        <authorList>
            <person name="Gilroy R."/>
            <person name="Ravi A."/>
            <person name="Getino M."/>
            <person name="Pursley I."/>
            <person name="Horton D.L."/>
            <person name="Alikhan N.F."/>
            <person name="Baker D."/>
            <person name="Gharbi K."/>
            <person name="Hall N."/>
            <person name="Watson M."/>
            <person name="Adriaenssens E.M."/>
            <person name="Foster-Nyarko E."/>
            <person name="Jarju S."/>
            <person name="Secka A."/>
            <person name="Antonio M."/>
            <person name="Oren A."/>
            <person name="Chaudhuri R.R."/>
            <person name="La Ragione R."/>
            <person name="Hildebrand F."/>
            <person name="Pallen M.J."/>
        </authorList>
    </citation>
    <scope>NUCLEOTIDE SEQUENCE</scope>
    <source>
        <strain evidence="7">B1-13419</strain>
    </source>
</reference>
<comment type="similarity">
    <text evidence="6">Belongs to the methyltransferase superfamily. RNA methyltransferase RsmG family.</text>
</comment>
<feature type="binding site" evidence="6">
    <location>
        <position position="145"/>
    </location>
    <ligand>
        <name>S-adenosyl-L-methionine</name>
        <dbReference type="ChEBI" id="CHEBI:59789"/>
    </ligand>
</feature>
<comment type="caution">
    <text evidence="6">Lacks conserved residue(s) required for the propagation of feature annotation.</text>
</comment>
<keyword evidence="3 6" id="KW-0489">Methyltransferase</keyword>
<dbReference type="AlphaFoldDB" id="A0A9D9ILT9"/>
<comment type="function">
    <text evidence="6">Specifically methylates the N7 position of a guanine in 16S rRNA.</text>
</comment>
<dbReference type="CDD" id="cd02440">
    <property type="entry name" value="AdoMet_MTases"/>
    <property type="match status" value="1"/>
</dbReference>
<dbReference type="NCBIfam" id="TIGR00138">
    <property type="entry name" value="rsmG_gidB"/>
    <property type="match status" value="1"/>
</dbReference>
<proteinExistence type="inferred from homology"/>
<evidence type="ECO:0000256" key="4">
    <source>
        <dbReference type="ARBA" id="ARBA00022679"/>
    </source>
</evidence>
<evidence type="ECO:0000313" key="7">
    <source>
        <dbReference type="EMBL" id="MBO8475118.1"/>
    </source>
</evidence>
<evidence type="ECO:0000256" key="1">
    <source>
        <dbReference type="ARBA" id="ARBA00022490"/>
    </source>
</evidence>
<keyword evidence="2 6" id="KW-0698">rRNA processing</keyword>
<dbReference type="EMBL" id="JADIMD010000114">
    <property type="protein sequence ID" value="MBO8475118.1"/>
    <property type="molecule type" value="Genomic_DNA"/>
</dbReference>
<dbReference type="SUPFAM" id="SSF53335">
    <property type="entry name" value="S-adenosyl-L-methionine-dependent methyltransferases"/>
    <property type="match status" value="1"/>
</dbReference>